<sequence length="157" mass="17290">MIKDFLKRVQRAGWILVTAHKGHCVAKCPNASCGMVAKFVPGKPIPQASPMTDHIVIVSFEDLLAALKHRRHELALTIPEVEHAAGFSSDHLAKAESSKAVRTPGLQLCIQWAQALGYEIVLKPAPLPPVTLRHISDSRHLVPHRRTAQRRRAANQG</sequence>
<name>A0ABQ4NH68_9RHOB</name>
<keyword evidence="2" id="KW-1185">Reference proteome</keyword>
<accession>A0ABQ4NH68</accession>
<organism evidence="1 2">
    <name type="scientific">Jannaschia pagri</name>
    <dbReference type="NCBI Taxonomy" id="2829797"/>
    <lineage>
        <taxon>Bacteria</taxon>
        <taxon>Pseudomonadati</taxon>
        <taxon>Pseudomonadota</taxon>
        <taxon>Alphaproteobacteria</taxon>
        <taxon>Rhodobacterales</taxon>
        <taxon>Roseobacteraceae</taxon>
        <taxon>Jannaschia</taxon>
    </lineage>
</organism>
<protein>
    <recommendedName>
        <fullName evidence="3">XRE family transcriptional regulator</fullName>
    </recommendedName>
</protein>
<proteinExistence type="predicted"/>
<evidence type="ECO:0000313" key="1">
    <source>
        <dbReference type="EMBL" id="GIT93759.1"/>
    </source>
</evidence>
<dbReference type="RefSeq" id="WP_220747271.1">
    <property type="nucleotide sequence ID" value="NZ_BPFH01000001.1"/>
</dbReference>
<dbReference type="Proteomes" id="UP000786693">
    <property type="component" value="Unassembled WGS sequence"/>
</dbReference>
<dbReference type="EMBL" id="BPFH01000001">
    <property type="protein sequence ID" value="GIT93759.1"/>
    <property type="molecule type" value="Genomic_DNA"/>
</dbReference>
<evidence type="ECO:0000313" key="2">
    <source>
        <dbReference type="Proteomes" id="UP000786693"/>
    </source>
</evidence>
<reference evidence="1 2" key="1">
    <citation type="submission" date="2021-05" db="EMBL/GenBank/DDBJ databases">
        <title>Bacteria Genome sequencing.</title>
        <authorList>
            <person name="Takabe Y."/>
            <person name="Nakajima Y."/>
            <person name="Suzuki S."/>
            <person name="Shiozaki T."/>
        </authorList>
    </citation>
    <scope>NUCLEOTIDE SEQUENCE [LARGE SCALE GENOMIC DNA]</scope>
    <source>
        <strain evidence="1 2">AI_62</strain>
    </source>
</reference>
<gene>
    <name evidence="1" type="ORF">JANAI62_03820</name>
</gene>
<comment type="caution">
    <text evidence="1">The sequence shown here is derived from an EMBL/GenBank/DDBJ whole genome shotgun (WGS) entry which is preliminary data.</text>
</comment>
<evidence type="ECO:0008006" key="3">
    <source>
        <dbReference type="Google" id="ProtNLM"/>
    </source>
</evidence>